<dbReference type="EMBL" id="KE504533">
    <property type="protein sequence ID" value="EPS92497.1"/>
    <property type="molecule type" value="Genomic_DNA"/>
</dbReference>
<protein>
    <submittedName>
        <fullName evidence="2">Uncharacterized protein</fullName>
    </submittedName>
</protein>
<gene>
    <name evidence="2" type="ORF">FOMPIDRAFT_1056813</name>
</gene>
<name>S8DHM5_FOMSC</name>
<organism evidence="2 3">
    <name type="scientific">Fomitopsis schrenkii</name>
    <name type="common">Brown rot fungus</name>
    <dbReference type="NCBI Taxonomy" id="2126942"/>
    <lineage>
        <taxon>Eukaryota</taxon>
        <taxon>Fungi</taxon>
        <taxon>Dikarya</taxon>
        <taxon>Basidiomycota</taxon>
        <taxon>Agaricomycotina</taxon>
        <taxon>Agaricomycetes</taxon>
        <taxon>Polyporales</taxon>
        <taxon>Fomitopsis</taxon>
    </lineage>
</organism>
<feature type="compositionally biased region" description="Polar residues" evidence="1">
    <location>
        <begin position="18"/>
        <end position="28"/>
    </location>
</feature>
<feature type="region of interest" description="Disordered" evidence="1">
    <location>
        <begin position="1"/>
        <end position="40"/>
    </location>
</feature>
<feature type="compositionally biased region" description="Low complexity" evidence="1">
    <location>
        <begin position="1"/>
        <end position="12"/>
    </location>
</feature>
<dbReference type="Proteomes" id="UP000015241">
    <property type="component" value="Unassembled WGS sequence"/>
</dbReference>
<proteinExistence type="predicted"/>
<sequence>NSSLALPSSSPPTDGGRTFSSAYPSQHSDPLERESPSPLALLHDPVNDLVERIESWSLKTKVFGSLLEQKGFPYLRGASEENKLTESEWKQVIDFVKEEPAILRLFQFDYMLEQQKVKTSSPRGAHDGAARAALASMEEQFVTTDDQVIIHDYNRSVIVRNSAKTADGSLSILIRKNVVNSVGRDVCLLHLQQDIASFEVGSTQSMDSLLDTITTQMDDREETDDSSTRDGLNLTNGRCLYVGIKFVREAYKHNPKRPRDLNGLVQGGYPGIDIVSCGYNREDVVLSDRMKAYWFTFDRTDRARIVELTQFKGYDTPEFWVKQKFAVPLLETYDRPQLVSSGLFTGLGGALSVDNVLEAYHAVFQRWSSCIKYGRLVIPRQVREMATKAINYLHDNDSYADLTPKELDLIEGRSIKQLRRIDGARLRPDFKRADEVDAENFNKPIISPTASIIQGIRDGAYFEALDSLTTYGRRTEAIPEAVNPEDGRDEDI</sequence>
<evidence type="ECO:0000313" key="3">
    <source>
        <dbReference type="Proteomes" id="UP000015241"/>
    </source>
</evidence>
<keyword evidence="3" id="KW-1185">Reference proteome</keyword>
<reference evidence="2 3" key="1">
    <citation type="journal article" date="2012" name="Science">
        <title>The Paleozoic origin of enzymatic lignin decomposition reconstructed from 31 fungal genomes.</title>
        <authorList>
            <person name="Floudas D."/>
            <person name="Binder M."/>
            <person name="Riley R."/>
            <person name="Barry K."/>
            <person name="Blanchette R.A."/>
            <person name="Henrissat B."/>
            <person name="Martinez A.T."/>
            <person name="Otillar R."/>
            <person name="Spatafora J.W."/>
            <person name="Yadav J.S."/>
            <person name="Aerts A."/>
            <person name="Benoit I."/>
            <person name="Boyd A."/>
            <person name="Carlson A."/>
            <person name="Copeland A."/>
            <person name="Coutinho P.M."/>
            <person name="de Vries R.P."/>
            <person name="Ferreira P."/>
            <person name="Findley K."/>
            <person name="Foster B."/>
            <person name="Gaskell J."/>
            <person name="Glotzer D."/>
            <person name="Gorecki P."/>
            <person name="Heitman J."/>
            <person name="Hesse C."/>
            <person name="Hori C."/>
            <person name="Igarashi K."/>
            <person name="Jurgens J.A."/>
            <person name="Kallen N."/>
            <person name="Kersten P."/>
            <person name="Kohler A."/>
            <person name="Kuees U."/>
            <person name="Kumar T.K.A."/>
            <person name="Kuo A."/>
            <person name="LaButti K."/>
            <person name="Larrondo L.F."/>
            <person name="Lindquist E."/>
            <person name="Ling A."/>
            <person name="Lombard V."/>
            <person name="Lucas S."/>
            <person name="Lundell T."/>
            <person name="Martin R."/>
            <person name="McLaughlin D.J."/>
            <person name="Morgenstern I."/>
            <person name="Morin E."/>
            <person name="Murat C."/>
            <person name="Nagy L.G."/>
            <person name="Nolan M."/>
            <person name="Ohm R.A."/>
            <person name="Patyshakuliyeva A."/>
            <person name="Rokas A."/>
            <person name="Ruiz-Duenas F.J."/>
            <person name="Sabat G."/>
            <person name="Salamov A."/>
            <person name="Samejima M."/>
            <person name="Schmutz J."/>
            <person name="Slot J.C."/>
            <person name="St John F."/>
            <person name="Stenlid J."/>
            <person name="Sun H."/>
            <person name="Sun S."/>
            <person name="Syed K."/>
            <person name="Tsang A."/>
            <person name="Wiebenga A."/>
            <person name="Young D."/>
            <person name="Pisabarro A."/>
            <person name="Eastwood D.C."/>
            <person name="Martin F."/>
            <person name="Cullen D."/>
            <person name="Grigoriev I.V."/>
            <person name="Hibbett D.S."/>
        </authorList>
    </citation>
    <scope>NUCLEOTIDE SEQUENCE</scope>
    <source>
        <strain evidence="3">FP-58527</strain>
    </source>
</reference>
<dbReference type="InParanoid" id="S8DHM5"/>
<dbReference type="AlphaFoldDB" id="S8DHM5"/>
<feature type="non-terminal residue" evidence="2">
    <location>
        <position position="1"/>
    </location>
</feature>
<feature type="non-terminal residue" evidence="2">
    <location>
        <position position="492"/>
    </location>
</feature>
<evidence type="ECO:0000313" key="2">
    <source>
        <dbReference type="EMBL" id="EPS92497.1"/>
    </source>
</evidence>
<evidence type="ECO:0000256" key="1">
    <source>
        <dbReference type="SAM" id="MobiDB-lite"/>
    </source>
</evidence>
<dbReference type="HOGENOM" id="CLU_555011_0_0_1"/>
<accession>S8DHM5</accession>